<reference evidence="4" key="1">
    <citation type="submission" date="2014-10" db="EMBL/GenBank/DDBJ databases">
        <title>Genome sequencing of Vitellibacter sp. D-24.</title>
        <authorList>
            <person name="Thevarajoo S."/>
            <person name="Selvaratnam C."/>
            <person name="Goh K.M."/>
            <person name="Chong C.S."/>
        </authorList>
    </citation>
    <scope>NUCLEOTIDE SEQUENCE [LARGE SCALE GENOMIC DNA]</scope>
    <source>
        <strain evidence="4">D-24</strain>
    </source>
</reference>
<reference evidence="2 4" key="2">
    <citation type="journal article" date="2016" name="Int. J. Syst. Evol. Microbiol.">
        <title>Vitellibacter aquimaris sp. nov., a marine bacterium isolated from seawater.</title>
        <authorList>
            <person name="Thevarajoo S."/>
            <person name="Selvaratnam C."/>
            <person name="Goh K.M."/>
            <person name="Hong K.W."/>
            <person name="Chan X.Y."/>
            <person name="Chan K.G."/>
            <person name="Chong C.S."/>
        </authorList>
    </citation>
    <scope>NUCLEOTIDE SEQUENCE [LARGE SCALE GENOMIC DNA]</scope>
    <source>
        <strain evidence="2 4">D-24</strain>
    </source>
</reference>
<organism evidence="2 4">
    <name type="scientific">Aequorivita aquimaris</name>
    <dbReference type="NCBI Taxonomy" id="1548749"/>
    <lineage>
        <taxon>Bacteria</taxon>
        <taxon>Pseudomonadati</taxon>
        <taxon>Bacteroidota</taxon>
        <taxon>Flavobacteriia</taxon>
        <taxon>Flavobacteriales</taxon>
        <taxon>Flavobacteriaceae</taxon>
        <taxon>Aequorivita</taxon>
    </lineage>
</organism>
<dbReference type="EMBL" id="JRWG01000024">
    <property type="protein sequence ID" value="KXN97850.1"/>
    <property type="molecule type" value="Genomic_DNA"/>
</dbReference>
<keyword evidence="1" id="KW-0812">Transmembrane</keyword>
<dbReference type="AlphaFoldDB" id="A0A137REB7"/>
<evidence type="ECO:0000256" key="1">
    <source>
        <dbReference type="SAM" id="Phobius"/>
    </source>
</evidence>
<dbReference type="Proteomes" id="UP000070138">
    <property type="component" value="Unassembled WGS sequence"/>
</dbReference>
<accession>A0A137REB7</accession>
<comment type="caution">
    <text evidence="2">The sequence shown here is derived from an EMBL/GenBank/DDBJ whole genome shotgun (WGS) entry which is preliminary data.</text>
</comment>
<feature type="transmembrane region" description="Helical" evidence="1">
    <location>
        <begin position="31"/>
        <end position="49"/>
    </location>
</feature>
<keyword evidence="1" id="KW-0472">Membrane</keyword>
<evidence type="ECO:0000313" key="3">
    <source>
        <dbReference type="EMBL" id="KXN97850.1"/>
    </source>
</evidence>
<feature type="non-terminal residue" evidence="2">
    <location>
        <position position="1"/>
    </location>
</feature>
<evidence type="ECO:0000313" key="4">
    <source>
        <dbReference type="Proteomes" id="UP000070138"/>
    </source>
</evidence>
<gene>
    <name evidence="3" type="ORF">LS48_14540</name>
    <name evidence="2" type="ORF">LS48_14595</name>
</gene>
<sequence length="89" mass="10052">WGFDHIMTKRGLESASADFGLIALAYNLKRMLKLGITLAGWPVLLLLWLQGALSLHKHALKTVSGDKGRSFNFYSIYLPKMELKTIFNN</sequence>
<evidence type="ECO:0000313" key="2">
    <source>
        <dbReference type="EMBL" id="KXN97840.1"/>
    </source>
</evidence>
<name>A0A137REB7_9FLAO</name>
<dbReference type="EMBL" id="JRWG01000029">
    <property type="protein sequence ID" value="KXN97840.1"/>
    <property type="molecule type" value="Genomic_DNA"/>
</dbReference>
<proteinExistence type="predicted"/>
<protein>
    <submittedName>
        <fullName evidence="2">Uncharacterized protein</fullName>
    </submittedName>
</protein>
<keyword evidence="1" id="KW-1133">Transmembrane helix</keyword>
<keyword evidence="4" id="KW-1185">Reference proteome</keyword>